<reference evidence="1 2" key="1">
    <citation type="journal article" date="2023" name="Sci. Data">
        <title>Genome assembly of the Korean intertidal mud-creeper Batillaria attramentaria.</title>
        <authorList>
            <person name="Patra A.K."/>
            <person name="Ho P.T."/>
            <person name="Jun S."/>
            <person name="Lee S.J."/>
            <person name="Kim Y."/>
            <person name="Won Y.J."/>
        </authorList>
    </citation>
    <scope>NUCLEOTIDE SEQUENCE [LARGE SCALE GENOMIC DNA]</scope>
    <source>
        <strain evidence="1">Wonlab-2016</strain>
    </source>
</reference>
<evidence type="ECO:0000313" key="2">
    <source>
        <dbReference type="Proteomes" id="UP001519460"/>
    </source>
</evidence>
<name>A0ABD0JEG6_9CAEN</name>
<accession>A0ABD0JEG6</accession>
<proteinExistence type="predicted"/>
<dbReference type="Proteomes" id="UP001519460">
    <property type="component" value="Unassembled WGS sequence"/>
</dbReference>
<dbReference type="AlphaFoldDB" id="A0ABD0JEG6"/>
<organism evidence="1 2">
    <name type="scientific">Batillaria attramentaria</name>
    <dbReference type="NCBI Taxonomy" id="370345"/>
    <lineage>
        <taxon>Eukaryota</taxon>
        <taxon>Metazoa</taxon>
        <taxon>Spiralia</taxon>
        <taxon>Lophotrochozoa</taxon>
        <taxon>Mollusca</taxon>
        <taxon>Gastropoda</taxon>
        <taxon>Caenogastropoda</taxon>
        <taxon>Sorbeoconcha</taxon>
        <taxon>Cerithioidea</taxon>
        <taxon>Batillariidae</taxon>
        <taxon>Batillaria</taxon>
    </lineage>
</organism>
<gene>
    <name evidence="1" type="ORF">BaRGS_00035315</name>
</gene>
<comment type="caution">
    <text evidence="1">The sequence shown here is derived from an EMBL/GenBank/DDBJ whole genome shotgun (WGS) entry which is preliminary data.</text>
</comment>
<sequence>MLGASRTCLEVIVRAPRGALSMETCETSIYRQTKQFPMCKHNRYKLAFQTGARVRTGDLAVLALTALMRADNSSLIP</sequence>
<protein>
    <submittedName>
        <fullName evidence="1">Uncharacterized protein</fullName>
    </submittedName>
</protein>
<keyword evidence="2" id="KW-1185">Reference proteome</keyword>
<dbReference type="EMBL" id="JACVVK020000470">
    <property type="protein sequence ID" value="KAK7473439.1"/>
    <property type="molecule type" value="Genomic_DNA"/>
</dbReference>
<evidence type="ECO:0000313" key="1">
    <source>
        <dbReference type="EMBL" id="KAK7473439.1"/>
    </source>
</evidence>